<reference evidence="6 7" key="1">
    <citation type="submission" date="2019-03" db="EMBL/GenBank/DDBJ databases">
        <title>Genomic Encyclopedia of Archaeal and Bacterial Type Strains, Phase II (KMG-II): from individual species to whole genera.</title>
        <authorList>
            <person name="Goeker M."/>
        </authorList>
    </citation>
    <scope>NUCLEOTIDE SEQUENCE [LARGE SCALE GENOMIC DNA]</scope>
    <source>
        <strain evidence="6 7">DSM 15388</strain>
    </source>
</reference>
<dbReference type="OrthoDB" id="5622917at2"/>
<dbReference type="InterPro" id="IPR023614">
    <property type="entry name" value="Porin_dom_sf"/>
</dbReference>
<keyword evidence="3" id="KW-0472">Membrane</keyword>
<evidence type="ECO:0000313" key="7">
    <source>
        <dbReference type="Proteomes" id="UP000295793"/>
    </source>
</evidence>
<dbReference type="EMBL" id="SLZR01000014">
    <property type="protein sequence ID" value="TCS38904.1"/>
    <property type="molecule type" value="Genomic_DNA"/>
</dbReference>
<dbReference type="Proteomes" id="UP000295793">
    <property type="component" value="Unassembled WGS sequence"/>
</dbReference>
<evidence type="ECO:0000256" key="2">
    <source>
        <dbReference type="ARBA" id="ARBA00022729"/>
    </source>
</evidence>
<gene>
    <name evidence="6" type="ORF">BCF53_11469</name>
</gene>
<dbReference type="Gene3D" id="2.40.160.10">
    <property type="entry name" value="Porin"/>
    <property type="match status" value="1"/>
</dbReference>
<comment type="subcellular location">
    <subcellularLocation>
        <location evidence="1">Cell outer membrane</location>
        <topology evidence="1">Multi-pass membrane protein</topology>
    </subcellularLocation>
</comment>
<dbReference type="PANTHER" id="PTHR34501">
    <property type="entry name" value="PROTEIN YDDL-RELATED"/>
    <property type="match status" value="1"/>
</dbReference>
<evidence type="ECO:0000313" key="6">
    <source>
        <dbReference type="EMBL" id="TCS38904.1"/>
    </source>
</evidence>
<evidence type="ECO:0000256" key="3">
    <source>
        <dbReference type="ARBA" id="ARBA00023136"/>
    </source>
</evidence>
<dbReference type="InterPro" id="IPR033900">
    <property type="entry name" value="Gram_neg_porin_domain"/>
</dbReference>
<evidence type="ECO:0000256" key="4">
    <source>
        <dbReference type="SAM" id="SignalP"/>
    </source>
</evidence>
<name>A0A4R3I137_9GAMM</name>
<dbReference type="GO" id="GO:0009279">
    <property type="term" value="C:cell outer membrane"/>
    <property type="evidence" value="ECO:0007669"/>
    <property type="project" value="UniProtKB-SubCell"/>
</dbReference>
<dbReference type="Pfam" id="PF13609">
    <property type="entry name" value="Porin_4"/>
    <property type="match status" value="1"/>
</dbReference>
<evidence type="ECO:0000256" key="1">
    <source>
        <dbReference type="ARBA" id="ARBA00004571"/>
    </source>
</evidence>
<dbReference type="RefSeq" id="WP_132702702.1">
    <property type="nucleotide sequence ID" value="NZ_SLZR01000014.1"/>
</dbReference>
<keyword evidence="7" id="KW-1185">Reference proteome</keyword>
<organism evidence="6 7">
    <name type="scientific">Reinekea marinisedimentorum</name>
    <dbReference type="NCBI Taxonomy" id="230495"/>
    <lineage>
        <taxon>Bacteria</taxon>
        <taxon>Pseudomonadati</taxon>
        <taxon>Pseudomonadota</taxon>
        <taxon>Gammaproteobacteria</taxon>
        <taxon>Oceanospirillales</taxon>
        <taxon>Saccharospirillaceae</taxon>
        <taxon>Reinekea</taxon>
    </lineage>
</organism>
<feature type="signal peptide" evidence="4">
    <location>
        <begin position="1"/>
        <end position="22"/>
    </location>
</feature>
<sequence>MKKLALSIAVSSIALAAASAQADETIYENDGLSLTVGADVEYAFTVQGDDSASLDIDDADFDVKISSEMENGATVFGFFEIEENGQDAVQLSDSYVGFSYDAVTVSVGKQITAADNFGIGQDFWFGVGNDAKIADYGSEVVYVEYAADAFTVVAAADLALEGEETDDEAVYDLYVEADVADGVTVSGMLQSTTDFAADDTTTFGIAASYSMDEYTVGAEYSYETETEVGAWEVAGAYSINATTFVAGFGDSDTDEESSDFQYYLGAGYDLTDNASVYAEIAGDDADDSDMGFALGMALSF</sequence>
<accession>A0A4R3I137</accession>
<feature type="chain" id="PRO_5020515491" evidence="4">
    <location>
        <begin position="23"/>
        <end position="300"/>
    </location>
</feature>
<comment type="caution">
    <text evidence="6">The sequence shown here is derived from an EMBL/GenBank/DDBJ whole genome shotgun (WGS) entry which is preliminary data.</text>
</comment>
<dbReference type="InterPro" id="IPR050298">
    <property type="entry name" value="Gram-neg_bact_OMP"/>
</dbReference>
<protein>
    <submittedName>
        <fullName evidence="6">Putative porin</fullName>
    </submittedName>
</protein>
<dbReference type="PANTHER" id="PTHR34501:SF2">
    <property type="entry name" value="OUTER MEMBRANE PORIN F-RELATED"/>
    <property type="match status" value="1"/>
</dbReference>
<proteinExistence type="predicted"/>
<dbReference type="SUPFAM" id="SSF56935">
    <property type="entry name" value="Porins"/>
    <property type="match status" value="1"/>
</dbReference>
<keyword evidence="2 4" id="KW-0732">Signal</keyword>
<feature type="domain" description="Porin" evidence="5">
    <location>
        <begin position="9"/>
        <end position="287"/>
    </location>
</feature>
<dbReference type="GO" id="GO:0015288">
    <property type="term" value="F:porin activity"/>
    <property type="evidence" value="ECO:0007669"/>
    <property type="project" value="InterPro"/>
</dbReference>
<dbReference type="AlphaFoldDB" id="A0A4R3I137"/>
<evidence type="ECO:0000259" key="5">
    <source>
        <dbReference type="Pfam" id="PF13609"/>
    </source>
</evidence>